<dbReference type="EMBL" id="CAXDID020000166">
    <property type="protein sequence ID" value="CAL6045943.1"/>
    <property type="molecule type" value="Genomic_DNA"/>
</dbReference>
<dbReference type="Proteomes" id="UP001642409">
    <property type="component" value="Unassembled WGS sequence"/>
</dbReference>
<dbReference type="EMBL" id="CATOUU010000905">
    <property type="protein sequence ID" value="CAI9958386.1"/>
    <property type="molecule type" value="Genomic_DNA"/>
</dbReference>
<gene>
    <name evidence="4" type="ORF">HINF_LOCUS41490</name>
    <name evidence="5" type="ORF">HINF_LOCUS41492</name>
    <name evidence="6" type="ORF">HINF_LOCUS41493</name>
    <name evidence="1" type="ORF">HINF_LOCUS46029</name>
    <name evidence="2" type="ORF">HINF_LOCUS46031</name>
    <name evidence="3" type="ORF">HINF_LOCUS46032</name>
</gene>
<evidence type="ECO:0000313" key="7">
    <source>
        <dbReference type="Proteomes" id="UP001642409"/>
    </source>
</evidence>
<dbReference type="EMBL" id="CAXDID020000166">
    <property type="protein sequence ID" value="CAL6045949.1"/>
    <property type="molecule type" value="Genomic_DNA"/>
</dbReference>
<dbReference type="AlphaFoldDB" id="A0AA86QM55"/>
<accession>A0AA86QM55</accession>
<evidence type="ECO:0000313" key="4">
    <source>
        <dbReference type="EMBL" id="CAL6045943.1"/>
    </source>
</evidence>
<evidence type="ECO:0000313" key="2">
    <source>
        <dbReference type="EMBL" id="CAI9958386.1"/>
    </source>
</evidence>
<evidence type="ECO:0000313" key="5">
    <source>
        <dbReference type="EMBL" id="CAL6045947.1"/>
    </source>
</evidence>
<reference evidence="2" key="1">
    <citation type="submission" date="2023-06" db="EMBL/GenBank/DDBJ databases">
        <authorList>
            <person name="Kurt Z."/>
        </authorList>
    </citation>
    <scope>NUCLEOTIDE SEQUENCE</scope>
</reference>
<proteinExistence type="predicted"/>
<keyword evidence="7" id="KW-1185">Reference proteome</keyword>
<comment type="caution">
    <text evidence="2">The sequence shown here is derived from an EMBL/GenBank/DDBJ whole genome shotgun (WGS) entry which is preliminary data.</text>
</comment>
<reference evidence="4 7" key="2">
    <citation type="submission" date="2024-07" db="EMBL/GenBank/DDBJ databases">
        <authorList>
            <person name="Akdeniz Z."/>
        </authorList>
    </citation>
    <scope>NUCLEOTIDE SEQUENCE [LARGE SCALE GENOMIC DNA]</scope>
</reference>
<dbReference type="EMBL" id="CAXDID020000166">
    <property type="protein sequence ID" value="CAL6045947.1"/>
    <property type="molecule type" value="Genomic_DNA"/>
</dbReference>
<protein>
    <submittedName>
        <fullName evidence="4">Hypothetical_protein</fullName>
    </submittedName>
</protein>
<sequence length="210" mass="24369">MQSARTFADQSWSRTFKTSLTSCLLKSFDRDISVSCVRQCGECVLGSLTCQFFNHIDAIPRHSEILNVAQSADIDCYCALFVNELFKNPCIPDFQSIYRSIIKITLLINFIGKYQFVLSHFKRFNHIIDMDYGQKSKLRFIRVSKIKIRPVVARRISCGSLDVQPYYYRSDQIVGVHIYIFKCCIGSCSLNHLFNVKVAFWYTLCECKFQ</sequence>
<evidence type="ECO:0000313" key="3">
    <source>
        <dbReference type="EMBL" id="CAI9958387.1"/>
    </source>
</evidence>
<dbReference type="EMBL" id="CATOUU010000905">
    <property type="protein sequence ID" value="CAI9958384.1"/>
    <property type="molecule type" value="Genomic_DNA"/>
</dbReference>
<name>A0AA86QM55_9EUKA</name>
<dbReference type="EMBL" id="CATOUU010000905">
    <property type="protein sequence ID" value="CAI9958387.1"/>
    <property type="molecule type" value="Genomic_DNA"/>
</dbReference>
<evidence type="ECO:0000313" key="6">
    <source>
        <dbReference type="EMBL" id="CAL6045949.1"/>
    </source>
</evidence>
<organism evidence="2">
    <name type="scientific">Hexamita inflata</name>
    <dbReference type="NCBI Taxonomy" id="28002"/>
    <lineage>
        <taxon>Eukaryota</taxon>
        <taxon>Metamonada</taxon>
        <taxon>Diplomonadida</taxon>
        <taxon>Hexamitidae</taxon>
        <taxon>Hexamitinae</taxon>
        <taxon>Hexamita</taxon>
    </lineage>
</organism>
<evidence type="ECO:0000313" key="1">
    <source>
        <dbReference type="EMBL" id="CAI9958384.1"/>
    </source>
</evidence>